<feature type="compositionally biased region" description="Polar residues" evidence="6">
    <location>
        <begin position="57"/>
        <end position="74"/>
    </location>
</feature>
<dbReference type="GO" id="GO:0006357">
    <property type="term" value="P:regulation of transcription by RNA polymerase II"/>
    <property type="evidence" value="ECO:0007669"/>
    <property type="project" value="TreeGrafter"/>
</dbReference>
<dbReference type="GO" id="GO:0003713">
    <property type="term" value="F:transcription coactivator activity"/>
    <property type="evidence" value="ECO:0007669"/>
    <property type="project" value="TreeGrafter"/>
</dbReference>
<dbReference type="GO" id="GO:0000124">
    <property type="term" value="C:SAGA complex"/>
    <property type="evidence" value="ECO:0007669"/>
    <property type="project" value="TreeGrafter"/>
</dbReference>
<evidence type="ECO:0000313" key="8">
    <source>
        <dbReference type="WBParaSite" id="nRc.2.0.1.t35641-RA"/>
    </source>
</evidence>
<evidence type="ECO:0000256" key="5">
    <source>
        <dbReference type="ARBA" id="ARBA00023242"/>
    </source>
</evidence>
<dbReference type="PANTHER" id="PTHR13556">
    <property type="entry name" value="TRANSCRIPTIONAL ADAPTER 3-RELATED"/>
    <property type="match status" value="1"/>
</dbReference>
<dbReference type="Pfam" id="PF10198">
    <property type="entry name" value="Ada3"/>
    <property type="match status" value="1"/>
</dbReference>
<feature type="region of interest" description="Disordered" evidence="6">
    <location>
        <begin position="57"/>
        <end position="97"/>
    </location>
</feature>
<evidence type="ECO:0000256" key="4">
    <source>
        <dbReference type="ARBA" id="ARBA00023163"/>
    </source>
</evidence>
<sequence length="408" mass="46533">MKHDNVGIALKKHLVEKPLNTDELDNIQAELEEMLCAVVVRHRRVNDFCQNYLASSSSIPGSTSKRSKNDSCGNIPNKKFKIDNSNPNDNSCGGKRSSGKFKIKCSMIPKSEHVTISERKAKSPGSTRLNALWPQNQMPQKFIDFVEQFTGFIEKSDFNHLCQLIDESDPDSDYSINLNGNRSEKSKFKEKKKRLQNGKQELNIRPKNSLTKNIKIVTSAVVKKLKSNNRAVFNGIGPLTDHLIQALVEENPFCKKNGGTKQVQDLPCPSKNLLKSLKIGDLSVLEDMVKKELNEQGLLDDEQLNDREHADKDLSPADEVAQELRQRQNEIAHLQKYNYERLQALENMARDKARNQEFDLKLAQVDFEIRDLCSKFYGLPPAIKRPNKREREILLKTLKSREKLVHSI</sequence>
<dbReference type="AlphaFoldDB" id="A0A915KC11"/>
<evidence type="ECO:0000256" key="3">
    <source>
        <dbReference type="ARBA" id="ARBA00023015"/>
    </source>
</evidence>
<dbReference type="InterPro" id="IPR019340">
    <property type="entry name" value="Histone_AcTrfase_su3"/>
</dbReference>
<proteinExistence type="inferred from homology"/>
<dbReference type="GO" id="GO:0005634">
    <property type="term" value="C:nucleus"/>
    <property type="evidence" value="ECO:0007669"/>
    <property type="project" value="UniProtKB-SubCell"/>
</dbReference>
<comment type="subcellular location">
    <subcellularLocation>
        <location evidence="1">Nucleus</location>
    </subcellularLocation>
</comment>
<keyword evidence="4" id="KW-0804">Transcription</keyword>
<reference evidence="8" key="1">
    <citation type="submission" date="2022-11" db="UniProtKB">
        <authorList>
            <consortium name="WormBaseParasite"/>
        </authorList>
    </citation>
    <scope>IDENTIFICATION</scope>
</reference>
<evidence type="ECO:0000256" key="2">
    <source>
        <dbReference type="ARBA" id="ARBA00005330"/>
    </source>
</evidence>
<evidence type="ECO:0000256" key="6">
    <source>
        <dbReference type="SAM" id="MobiDB-lite"/>
    </source>
</evidence>
<keyword evidence="3" id="KW-0805">Transcription regulation</keyword>
<dbReference type="Proteomes" id="UP000887565">
    <property type="component" value="Unplaced"/>
</dbReference>
<comment type="similarity">
    <text evidence="2">Belongs to the NGG1 family.</text>
</comment>
<name>A0A915KC11_ROMCU</name>
<evidence type="ECO:0000313" key="7">
    <source>
        <dbReference type="Proteomes" id="UP000887565"/>
    </source>
</evidence>
<keyword evidence="5" id="KW-0539">Nucleus</keyword>
<dbReference type="PANTHER" id="PTHR13556:SF2">
    <property type="entry name" value="TRANSCRIPTIONAL ADAPTER 3"/>
    <property type="match status" value="1"/>
</dbReference>
<accession>A0A915KC11</accession>
<dbReference type="WBParaSite" id="nRc.2.0.1.t35641-RA">
    <property type="protein sequence ID" value="nRc.2.0.1.t35641-RA"/>
    <property type="gene ID" value="nRc.2.0.1.g35641"/>
</dbReference>
<organism evidence="7 8">
    <name type="scientific">Romanomermis culicivorax</name>
    <name type="common">Nematode worm</name>
    <dbReference type="NCBI Taxonomy" id="13658"/>
    <lineage>
        <taxon>Eukaryota</taxon>
        <taxon>Metazoa</taxon>
        <taxon>Ecdysozoa</taxon>
        <taxon>Nematoda</taxon>
        <taxon>Enoplea</taxon>
        <taxon>Dorylaimia</taxon>
        <taxon>Mermithida</taxon>
        <taxon>Mermithoidea</taxon>
        <taxon>Mermithidae</taxon>
        <taxon>Romanomermis</taxon>
    </lineage>
</organism>
<protein>
    <submittedName>
        <fullName evidence="8">Uncharacterized protein</fullName>
    </submittedName>
</protein>
<keyword evidence="7" id="KW-1185">Reference proteome</keyword>
<evidence type="ECO:0000256" key="1">
    <source>
        <dbReference type="ARBA" id="ARBA00004123"/>
    </source>
</evidence>